<proteinExistence type="predicted"/>
<accession>A0A931AWW0</accession>
<dbReference type="AlphaFoldDB" id="A0A931AWW0"/>
<comment type="caution">
    <text evidence="2">The sequence shown here is derived from an EMBL/GenBank/DDBJ whole genome shotgun (WGS) entry which is preliminary data.</text>
</comment>
<dbReference type="Pfam" id="PF19694">
    <property type="entry name" value="DUF6194"/>
    <property type="match status" value="1"/>
</dbReference>
<organism evidence="2 3">
    <name type="scientific">Streptacidiphilus fuscans</name>
    <dbReference type="NCBI Taxonomy" id="2789292"/>
    <lineage>
        <taxon>Bacteria</taxon>
        <taxon>Bacillati</taxon>
        <taxon>Actinomycetota</taxon>
        <taxon>Actinomycetes</taxon>
        <taxon>Kitasatosporales</taxon>
        <taxon>Streptomycetaceae</taxon>
        <taxon>Streptacidiphilus</taxon>
    </lineage>
</organism>
<protein>
    <recommendedName>
        <fullName evidence="1">DUF6194 domain-containing protein</fullName>
    </recommendedName>
</protein>
<dbReference type="EMBL" id="JADPRT010000001">
    <property type="protein sequence ID" value="MBF9066869.1"/>
    <property type="molecule type" value="Genomic_DNA"/>
</dbReference>
<reference evidence="2" key="1">
    <citation type="submission" date="2020-11" db="EMBL/GenBank/DDBJ databases">
        <title>Isolation and identification of active actinomycetes.</title>
        <authorList>
            <person name="Yu B."/>
        </authorList>
    </citation>
    <scope>NUCLEOTIDE SEQUENCE</scope>
    <source>
        <strain evidence="2">NEAU-YB345</strain>
    </source>
</reference>
<evidence type="ECO:0000313" key="2">
    <source>
        <dbReference type="EMBL" id="MBF9066869.1"/>
    </source>
</evidence>
<feature type="domain" description="DUF6194" evidence="1">
    <location>
        <begin position="1"/>
        <end position="158"/>
    </location>
</feature>
<evidence type="ECO:0000313" key="3">
    <source>
        <dbReference type="Proteomes" id="UP000657385"/>
    </source>
</evidence>
<keyword evidence="3" id="KW-1185">Reference proteome</keyword>
<dbReference type="InterPro" id="IPR045676">
    <property type="entry name" value="DUF6194"/>
</dbReference>
<dbReference type="RefSeq" id="WP_196192042.1">
    <property type="nucleotide sequence ID" value="NZ_JADPRT010000001.1"/>
</dbReference>
<name>A0A931AWW0_9ACTN</name>
<evidence type="ECO:0000259" key="1">
    <source>
        <dbReference type="Pfam" id="PF19694"/>
    </source>
</evidence>
<sequence length="161" mass="17391">MTMEEILSYVDGLGDVLTVRPAPGDGSPEISWGDAFFYLAPDGVNPTEPQPFATIVTKDYPGDESSRLDRPDTFRVNVAAGRDAFARWTGHEPREAGAPGRPTDAVAADAEDTVFAHPVYGALGWLAVVNPGPPTDGATRELLREAHRLARARYERRAETG</sequence>
<gene>
    <name evidence="2" type="ORF">I2501_02295</name>
</gene>
<dbReference type="Proteomes" id="UP000657385">
    <property type="component" value="Unassembled WGS sequence"/>
</dbReference>